<dbReference type="Proteomes" id="UP001054252">
    <property type="component" value="Unassembled WGS sequence"/>
</dbReference>
<evidence type="ECO:0000313" key="2">
    <source>
        <dbReference type="Proteomes" id="UP001054252"/>
    </source>
</evidence>
<proteinExistence type="predicted"/>
<comment type="caution">
    <text evidence="1">The sequence shown here is derived from an EMBL/GenBank/DDBJ whole genome shotgun (WGS) entry which is preliminary data.</text>
</comment>
<reference evidence="1 2" key="1">
    <citation type="journal article" date="2021" name="Commun. Biol.">
        <title>The genome of Shorea leprosula (Dipterocarpaceae) highlights the ecological relevance of drought in aseasonal tropical rainforests.</title>
        <authorList>
            <person name="Ng K.K.S."/>
            <person name="Kobayashi M.J."/>
            <person name="Fawcett J.A."/>
            <person name="Hatakeyama M."/>
            <person name="Paape T."/>
            <person name="Ng C.H."/>
            <person name="Ang C.C."/>
            <person name="Tnah L.H."/>
            <person name="Lee C.T."/>
            <person name="Nishiyama T."/>
            <person name="Sese J."/>
            <person name="O'Brien M.J."/>
            <person name="Copetti D."/>
            <person name="Mohd Noor M.I."/>
            <person name="Ong R.C."/>
            <person name="Putra M."/>
            <person name="Sireger I.Z."/>
            <person name="Indrioko S."/>
            <person name="Kosugi Y."/>
            <person name="Izuno A."/>
            <person name="Isagi Y."/>
            <person name="Lee S.L."/>
            <person name="Shimizu K.K."/>
        </authorList>
    </citation>
    <scope>NUCLEOTIDE SEQUENCE [LARGE SCALE GENOMIC DNA]</scope>
    <source>
        <strain evidence="1">214</strain>
    </source>
</reference>
<dbReference type="EMBL" id="BPVZ01000103">
    <property type="protein sequence ID" value="GKV34055.1"/>
    <property type="molecule type" value="Genomic_DNA"/>
</dbReference>
<dbReference type="AlphaFoldDB" id="A0AAV5LA10"/>
<evidence type="ECO:0000313" key="1">
    <source>
        <dbReference type="EMBL" id="GKV34055.1"/>
    </source>
</evidence>
<name>A0AAV5LA10_9ROSI</name>
<organism evidence="1 2">
    <name type="scientific">Rubroshorea leprosula</name>
    <dbReference type="NCBI Taxonomy" id="152421"/>
    <lineage>
        <taxon>Eukaryota</taxon>
        <taxon>Viridiplantae</taxon>
        <taxon>Streptophyta</taxon>
        <taxon>Embryophyta</taxon>
        <taxon>Tracheophyta</taxon>
        <taxon>Spermatophyta</taxon>
        <taxon>Magnoliopsida</taxon>
        <taxon>eudicotyledons</taxon>
        <taxon>Gunneridae</taxon>
        <taxon>Pentapetalae</taxon>
        <taxon>rosids</taxon>
        <taxon>malvids</taxon>
        <taxon>Malvales</taxon>
        <taxon>Dipterocarpaceae</taxon>
        <taxon>Rubroshorea</taxon>
    </lineage>
</organism>
<sequence length="113" mass="12140">MHRPCTPTPSLALLRQPCSLRTNPVPSAPRSPALCAQIGCNHTPCTPAIMPLQASYTAPLLCTVPLPLLPVPLLLLHSAPQSRALASCTLQPCPFLTYRKKQHISDKIGIISD</sequence>
<accession>A0AAV5LA10</accession>
<keyword evidence="2" id="KW-1185">Reference proteome</keyword>
<gene>
    <name evidence="1" type="ORF">SLEP1_g42478</name>
</gene>
<protein>
    <submittedName>
        <fullName evidence="1">Uncharacterized protein</fullName>
    </submittedName>
</protein>